<evidence type="ECO:0000313" key="6">
    <source>
        <dbReference type="Proteomes" id="UP000078286"/>
    </source>
</evidence>
<name>A0A1B7HJR5_9ENTR</name>
<dbReference type="NCBIfam" id="NF011581">
    <property type="entry name" value="PRK15005.1"/>
    <property type="match status" value="1"/>
</dbReference>
<dbReference type="Gene3D" id="3.40.50.620">
    <property type="entry name" value="HUPs"/>
    <property type="match status" value="1"/>
</dbReference>
<dbReference type="InterPro" id="IPR006015">
    <property type="entry name" value="Universal_stress_UspA"/>
</dbReference>
<keyword evidence="6" id="KW-1185">Reference proteome</keyword>
<dbReference type="RefSeq" id="WP_064555642.1">
    <property type="nucleotide sequence ID" value="NZ_LXEO01000049.1"/>
</dbReference>
<dbReference type="PANTHER" id="PTHR46268">
    <property type="entry name" value="STRESS RESPONSE PROTEIN NHAX"/>
    <property type="match status" value="1"/>
</dbReference>
<evidence type="ECO:0000256" key="3">
    <source>
        <dbReference type="ARBA" id="ARBA00040934"/>
    </source>
</evidence>
<organism evidence="5 6">
    <name type="scientific">Buttiauxella noackiae ATCC 51607</name>
    <dbReference type="NCBI Taxonomy" id="1354255"/>
    <lineage>
        <taxon>Bacteria</taxon>
        <taxon>Pseudomonadati</taxon>
        <taxon>Pseudomonadota</taxon>
        <taxon>Gammaproteobacteria</taxon>
        <taxon>Enterobacterales</taxon>
        <taxon>Enterobacteriaceae</taxon>
        <taxon>Buttiauxella</taxon>
    </lineage>
</organism>
<dbReference type="CDD" id="cd00293">
    <property type="entry name" value="USP-like"/>
    <property type="match status" value="1"/>
</dbReference>
<dbReference type="PATRIC" id="fig|1354255.3.peg.3366"/>
<dbReference type="InterPro" id="IPR014729">
    <property type="entry name" value="Rossmann-like_a/b/a_fold"/>
</dbReference>
<comment type="caution">
    <text evidence="5">The sequence shown here is derived from an EMBL/GenBank/DDBJ whole genome shotgun (WGS) entry which is preliminary data.</text>
</comment>
<accession>A0A1B7HJR5</accession>
<dbReference type="Pfam" id="PF00582">
    <property type="entry name" value="Usp"/>
    <property type="match status" value="1"/>
</dbReference>
<evidence type="ECO:0000259" key="4">
    <source>
        <dbReference type="Pfam" id="PF00582"/>
    </source>
</evidence>
<comment type="similarity">
    <text evidence="1">Belongs to the universal stress protein A family.</text>
</comment>
<proteinExistence type="inferred from homology"/>
<dbReference type="PRINTS" id="PR01438">
    <property type="entry name" value="UNVRSLSTRESS"/>
</dbReference>
<dbReference type="PANTHER" id="PTHR46268:SF18">
    <property type="entry name" value="UNIVERSAL STRESS PROTEIN F"/>
    <property type="match status" value="1"/>
</dbReference>
<comment type="subunit">
    <text evidence="2">Homodimer.</text>
</comment>
<sequence>MSKKILVPIDISETELTQQVIPHVEGYAKQDDATIHFLAVIPDYTYFAAYGLGYTSIAPDAKEREAAAMESLSEIVAKFNLPEDRIKKHVLSGSPKDHILQLADDIDADVIILASHRPSMSTYLLGSNAAAVVRHAKCSVLVVR</sequence>
<evidence type="ECO:0000256" key="2">
    <source>
        <dbReference type="ARBA" id="ARBA00011738"/>
    </source>
</evidence>
<dbReference type="SUPFAM" id="SSF52402">
    <property type="entry name" value="Adenine nucleotide alpha hydrolases-like"/>
    <property type="match status" value="1"/>
</dbReference>
<dbReference type="EMBL" id="LXEO01000049">
    <property type="protein sequence ID" value="OAT15823.1"/>
    <property type="molecule type" value="Genomic_DNA"/>
</dbReference>
<gene>
    <name evidence="5" type="ORF">M979_3271</name>
</gene>
<dbReference type="AlphaFoldDB" id="A0A1B7HJR5"/>
<dbReference type="InterPro" id="IPR006016">
    <property type="entry name" value="UspA"/>
</dbReference>
<protein>
    <recommendedName>
        <fullName evidence="3">Universal stress protein F</fullName>
    </recommendedName>
</protein>
<evidence type="ECO:0000256" key="1">
    <source>
        <dbReference type="ARBA" id="ARBA00008791"/>
    </source>
</evidence>
<feature type="domain" description="UspA" evidence="4">
    <location>
        <begin position="1"/>
        <end position="144"/>
    </location>
</feature>
<evidence type="ECO:0000313" key="5">
    <source>
        <dbReference type="EMBL" id="OAT15823.1"/>
    </source>
</evidence>
<reference evidence="5 6" key="1">
    <citation type="submission" date="2016-04" db="EMBL/GenBank/DDBJ databases">
        <title>ATOL: Assembling a taxonomically balanced genome-scale reconstruction of the evolutionary history of the Enterobacteriaceae.</title>
        <authorList>
            <person name="Plunkett G.III."/>
            <person name="Neeno-Eckwall E.C."/>
            <person name="Glasner J.D."/>
            <person name="Perna N.T."/>
        </authorList>
    </citation>
    <scope>NUCLEOTIDE SEQUENCE [LARGE SCALE GENOMIC DNA]</scope>
    <source>
        <strain evidence="5 6">ATCC 51607</strain>
    </source>
</reference>
<dbReference type="Proteomes" id="UP000078286">
    <property type="component" value="Unassembled WGS sequence"/>
</dbReference>